<accession>A0A1I7HIA8</accession>
<dbReference type="Proteomes" id="UP000182649">
    <property type="component" value="Unassembled WGS sequence"/>
</dbReference>
<name>A0A1I7HIA8_9PROT</name>
<evidence type="ECO:0000256" key="1">
    <source>
        <dbReference type="SAM" id="MobiDB-lite"/>
    </source>
</evidence>
<reference evidence="2 3" key="1">
    <citation type="submission" date="2016-10" db="EMBL/GenBank/DDBJ databases">
        <authorList>
            <person name="de Groot N.N."/>
        </authorList>
    </citation>
    <scope>NUCLEOTIDE SEQUENCE [LARGE SCALE GENOMIC DNA]</scope>
    <source>
        <strain evidence="2 3">Nl14</strain>
    </source>
</reference>
<sequence>MIEEIKKAREAMRTAEEGLYASQNRLRTKQSALSNATRLGAEGSETAATLQREIDALNGEINQGKSRLNILKGNVADLVGEFVLPQTPRQLISQLDDSLPFLMLPVRVETRFMGSGAGRELWVRVYPDDIAVHTHEKELSRDDADSGVEYWIQRTIAASIENPEEREQLEKGAWRALVNGHGGTRAAWIASEIRKRVIDKEGREDFSFMLIRAEIAIVLADKQQSPEQKRSAITSILSSTHPVAVGIRDRILSLLEADDQIGDTTRDAIIQTANDGILIHLGFNLEELKAESWTRAPRSEVMPDRFVLIGFNGESRLEQPFPAAVVNPLILGPNPQNLESELSQQAGDLVLGEDFDWIANFDKALRVGMAMRVPLAEPFASLGFDRLLVLGIRVSSTAADHKELLEELIDNHHYSPDGMSFLPQGTPTNHTAEQRSGFSTDDAEGDASFETEANTPVVDITIDEFDKTDAKRLSEAWDVELEKLVHLANANRRDVSQARIMNRALWPATLGYYLEEMLQIDPADIGKVRKFFTEHVVARGSLPAIRVGKQPYGILVTSSFRRWQTNPLIDGKDFNFLGQVHTKLSKAEDQWQQLVSQVAHVDAPGDPFAKLLNMLGLHATSVDFQRRIGTHEVLLWNLAHFVFIGATGPVGDYFNQVTARALALLRQLELTFPQVPKLFGLLFNANTSSINGPIVDDVEKAEDEKLSETTELPEKYRVKVQGEGETFENRNYIGWLVTSDLNTLKQQKFLNPSNQPVSVPTALFYRMLHRSLLLSTYDASMTVLEQFHPLDQTIRREQDFTNIEVGRTVTRWEFMEANERVLPQLGLGNKVLGDFLLTADVSQVPAAFTLKEVKDSIGSLEKLKTAELERLFAEHIDLCSYRLDAWQTALFAARLERLNLFRQNSDTGTEKRGIHLGAYGWLENVRPAPPPVPVAQSEIPPSLQRDGTVVVEQPDNAGYIHAPSINHAVAAAVLRNAYLTHATQSNADHFAVRLTSERVRTALTFLEGVRNGQQLGALLGYQFERALHDRYVIEGDTLAQHILAFRKKYPMVADKITPGASAADAINQKESYHVVDGYALLEAVMFGPSPLEYPYGVAPLPDPGTASANAIIAEVERLKDTLDAIADLSLAEGVFQVTQGNYERAGAMLKALSEGIAPPDPEIVNTPRSGAAVNHKLTIHFETGEVVSPWSVDDTPRSLAAPGLNKWLGDLIGGPGSLEFSVRYERDEENTAIPLTQLNLQPIDLIHLIGNQAGAVKGTQEVNDLTELEARIDFAFRLKRKEDDPDADSSQRVIIEFISRDGLAESARSLFELLPLLRNLKKLATTARPLGADDYTLQSEEKTDPNVAGNPKRWDLSGIETAFDDAAEALSDALGVLDGIVSTFPPNALSKDPAEAGDLSDIDYDALRRALIALSLFGLPSAFPRNALLPELSPDATDEQRLTLLRAQQSLIEQARLTLPQGRSRHSQGVGLRNFNDLTPEQVSNLTVTQRVDIYQAAGALVLGDSFRFVPTFQFKNLPELESAHDFSNEVPAEESLLRFTQSRLTAAASSSAIDDWRELAVEEWLEGAAAVRERVRLIDAVNTYQEAFADASLAFKPLQLPFDKKAHWIALEFPEVKPEQLDEENSFVPKGDFLSVVRQLPNQYEASAVQSGLLIDEWNEVIPNRIETTGIAVHYNQPNTEPPQCLLMAVSPNVDGRWDWDDLVDTVIDTFDRAKRRAVEPDFLRPTAYWQLLPAILSSFTSYPHGTISTNIAAQQPSMVVD</sequence>
<evidence type="ECO:0000313" key="2">
    <source>
        <dbReference type="EMBL" id="SFU60500.1"/>
    </source>
</evidence>
<dbReference type="OrthoDB" id="9757728at2"/>
<dbReference type="RefSeq" id="WP_074974960.1">
    <property type="nucleotide sequence ID" value="NZ_FPBZ01000009.1"/>
</dbReference>
<feature type="compositionally biased region" description="Polar residues" evidence="1">
    <location>
        <begin position="423"/>
        <end position="439"/>
    </location>
</feature>
<dbReference type="EMBL" id="FPBZ01000009">
    <property type="protein sequence ID" value="SFU60500.1"/>
    <property type="molecule type" value="Genomic_DNA"/>
</dbReference>
<organism evidence="2 3">
    <name type="scientific">Nitrosospira multiformis</name>
    <dbReference type="NCBI Taxonomy" id="1231"/>
    <lineage>
        <taxon>Bacteria</taxon>
        <taxon>Pseudomonadati</taxon>
        <taxon>Pseudomonadota</taxon>
        <taxon>Betaproteobacteria</taxon>
        <taxon>Nitrosomonadales</taxon>
        <taxon>Nitrosomonadaceae</taxon>
        <taxon>Nitrosospira</taxon>
    </lineage>
</organism>
<proteinExistence type="predicted"/>
<gene>
    <name evidence="2" type="ORF">SAMN05216417_109105</name>
</gene>
<evidence type="ECO:0000313" key="3">
    <source>
        <dbReference type="Proteomes" id="UP000182649"/>
    </source>
</evidence>
<protein>
    <submittedName>
        <fullName evidence="2">Uncharacterized protein</fullName>
    </submittedName>
</protein>
<feature type="region of interest" description="Disordered" evidence="1">
    <location>
        <begin position="422"/>
        <end position="450"/>
    </location>
</feature>